<accession>A0A024G5P0</accession>
<dbReference type="Gene3D" id="3.40.50.1000">
    <property type="entry name" value="HAD superfamily/HAD-like"/>
    <property type="match status" value="1"/>
</dbReference>
<gene>
    <name evidence="1" type="ORF">BN9_028610</name>
</gene>
<dbReference type="InterPro" id="IPR023214">
    <property type="entry name" value="HAD_sf"/>
</dbReference>
<dbReference type="AlphaFoldDB" id="A0A024G5P0"/>
<sequence>MNIRHLIFGLLPLQSYGHYDKAKAKVAEEAFFKKIEGTGSEDFFKRVFAHIDDLPRTNSEDPCGGFDLDSTLIDHSIKSPTFAYQLKKEQYAFKETDLDTVFGFVKAEAGKDCIPPKSVEFKTEGKSVRIEFGKIVESIKKKFLSSKMKPKEEDVRDLIVSWDHASYRFMVGKPKCRYLMSTLKLRLMYKMTDVEKNDLIKEVLEYHSNPAINIENHKVHLVEVSERVQQVTLRAKMSRAFKEQIALIKALKVRNVKVFLNTATHDLYSKAVIAHFGLGIDEENVRGSFPLTNAMTHELSTHKPGFFNAIIEQRKAYELPALETYEKLSISDDEAIVRGIGYSNDGANKEVTMQHAMGSCNFVITSGDYPGGDGHMLDHAIRNGGFALVLLAQDKSADGWNNLKKSGGTHVRIQYQDDAAWLKETSPRATS</sequence>
<organism evidence="1 2">
    <name type="scientific">Albugo candida</name>
    <dbReference type="NCBI Taxonomy" id="65357"/>
    <lineage>
        <taxon>Eukaryota</taxon>
        <taxon>Sar</taxon>
        <taxon>Stramenopiles</taxon>
        <taxon>Oomycota</taxon>
        <taxon>Peronosporomycetes</taxon>
        <taxon>Albuginales</taxon>
        <taxon>Albuginaceae</taxon>
        <taxon>Albugo</taxon>
    </lineage>
</organism>
<reference evidence="1 2" key="1">
    <citation type="submission" date="2012-05" db="EMBL/GenBank/DDBJ databases">
        <title>Recombination and specialization in a pathogen metapopulation.</title>
        <authorList>
            <person name="Gardiner A."/>
            <person name="Kemen E."/>
            <person name="Schultz-Larsen T."/>
            <person name="MacLean D."/>
            <person name="Van Oosterhout C."/>
            <person name="Jones J.D.G."/>
        </authorList>
    </citation>
    <scope>NUCLEOTIDE SEQUENCE [LARGE SCALE GENOMIC DNA]</scope>
    <source>
        <strain evidence="1 2">Ac Nc2</strain>
    </source>
</reference>
<keyword evidence="2" id="KW-1185">Reference proteome</keyword>
<name>A0A024G5P0_9STRA</name>
<evidence type="ECO:0000313" key="2">
    <source>
        <dbReference type="Proteomes" id="UP000053237"/>
    </source>
</evidence>
<dbReference type="EMBL" id="CAIX01000028">
    <property type="protein sequence ID" value="CCI42077.1"/>
    <property type="molecule type" value="Genomic_DNA"/>
</dbReference>
<comment type="caution">
    <text evidence="1">The sequence shown here is derived from an EMBL/GenBank/DDBJ whole genome shotgun (WGS) entry which is preliminary data.</text>
</comment>
<evidence type="ECO:0000313" key="1">
    <source>
        <dbReference type="EMBL" id="CCI42077.1"/>
    </source>
</evidence>
<protein>
    <submittedName>
        <fullName evidence="1">Uncharacterized protein</fullName>
    </submittedName>
</protein>
<dbReference type="Proteomes" id="UP000053237">
    <property type="component" value="Unassembled WGS sequence"/>
</dbReference>
<proteinExistence type="predicted"/>
<dbReference type="InParanoid" id="A0A024G5P0"/>